<organism evidence="1">
    <name type="scientific">marine sediment metagenome</name>
    <dbReference type="NCBI Taxonomy" id="412755"/>
    <lineage>
        <taxon>unclassified sequences</taxon>
        <taxon>metagenomes</taxon>
        <taxon>ecological metagenomes</taxon>
    </lineage>
</organism>
<feature type="non-terminal residue" evidence="1">
    <location>
        <position position="33"/>
    </location>
</feature>
<name>X1JR04_9ZZZZ</name>
<gene>
    <name evidence="1" type="ORF">S03H2_73110</name>
</gene>
<protein>
    <submittedName>
        <fullName evidence="1">Uncharacterized protein</fullName>
    </submittedName>
</protein>
<dbReference type="EMBL" id="BARU01049900">
    <property type="protein sequence ID" value="GAH97166.1"/>
    <property type="molecule type" value="Genomic_DNA"/>
</dbReference>
<accession>X1JR04</accession>
<comment type="caution">
    <text evidence="1">The sequence shown here is derived from an EMBL/GenBank/DDBJ whole genome shotgun (WGS) entry which is preliminary data.</text>
</comment>
<proteinExistence type="predicted"/>
<reference evidence="1" key="1">
    <citation type="journal article" date="2014" name="Front. Microbiol.">
        <title>High frequency of phylogenetically diverse reductive dehalogenase-homologous genes in deep subseafloor sedimentary metagenomes.</title>
        <authorList>
            <person name="Kawai M."/>
            <person name="Futagami T."/>
            <person name="Toyoda A."/>
            <person name="Takaki Y."/>
            <person name="Nishi S."/>
            <person name="Hori S."/>
            <person name="Arai W."/>
            <person name="Tsubouchi T."/>
            <person name="Morono Y."/>
            <person name="Uchiyama I."/>
            <person name="Ito T."/>
            <person name="Fujiyama A."/>
            <person name="Inagaki F."/>
            <person name="Takami H."/>
        </authorList>
    </citation>
    <scope>NUCLEOTIDE SEQUENCE</scope>
    <source>
        <strain evidence="1">Expedition CK06-06</strain>
    </source>
</reference>
<sequence>MYLKRMEMMKGFDKKVFIRQMPDEKSSIIGDLS</sequence>
<dbReference type="AlphaFoldDB" id="X1JR04"/>
<evidence type="ECO:0000313" key="1">
    <source>
        <dbReference type="EMBL" id="GAH97166.1"/>
    </source>
</evidence>